<accession>A0A3Q2R006</accession>
<sequence length="83" mass="8916">LGTSGPQTKSVCCPINTSKLVFTVRTYALRSAIVIISLTITVAVAERETLPLSLTRMTSLCSASSVSVNERRRLWSVTSSDSP</sequence>
<reference evidence="1" key="1">
    <citation type="submission" date="2025-08" db="UniProtKB">
        <authorList>
            <consortium name="Ensembl"/>
        </authorList>
    </citation>
    <scope>IDENTIFICATION</scope>
</reference>
<reference evidence="1" key="2">
    <citation type="submission" date="2025-09" db="UniProtKB">
        <authorList>
            <consortium name="Ensembl"/>
        </authorList>
    </citation>
    <scope>IDENTIFICATION</scope>
</reference>
<keyword evidence="2" id="KW-1185">Reference proteome</keyword>
<protein>
    <submittedName>
        <fullName evidence="1">Uncharacterized protein</fullName>
    </submittedName>
</protein>
<proteinExistence type="predicted"/>
<dbReference type="AlphaFoldDB" id="A0A3Q2R006"/>
<dbReference type="Proteomes" id="UP000265000">
    <property type="component" value="Unplaced"/>
</dbReference>
<evidence type="ECO:0000313" key="2">
    <source>
        <dbReference type="Proteomes" id="UP000265000"/>
    </source>
</evidence>
<organism evidence="1 2">
    <name type="scientific">Fundulus heteroclitus</name>
    <name type="common">Killifish</name>
    <name type="synonym">Mummichog</name>
    <dbReference type="NCBI Taxonomy" id="8078"/>
    <lineage>
        <taxon>Eukaryota</taxon>
        <taxon>Metazoa</taxon>
        <taxon>Chordata</taxon>
        <taxon>Craniata</taxon>
        <taxon>Vertebrata</taxon>
        <taxon>Euteleostomi</taxon>
        <taxon>Actinopterygii</taxon>
        <taxon>Neopterygii</taxon>
        <taxon>Teleostei</taxon>
        <taxon>Neoteleostei</taxon>
        <taxon>Acanthomorphata</taxon>
        <taxon>Ovalentaria</taxon>
        <taxon>Atherinomorphae</taxon>
        <taxon>Cyprinodontiformes</taxon>
        <taxon>Fundulidae</taxon>
        <taxon>Fundulus</taxon>
    </lineage>
</organism>
<dbReference type="Ensembl" id="ENSFHET00000028649.1">
    <property type="protein sequence ID" value="ENSFHEP00000033898.1"/>
    <property type="gene ID" value="ENSFHEG00000021312.1"/>
</dbReference>
<dbReference type="GeneTree" id="ENSGT01020000230605"/>
<evidence type="ECO:0000313" key="1">
    <source>
        <dbReference type="Ensembl" id="ENSFHEP00000033898.1"/>
    </source>
</evidence>
<name>A0A3Q2R006_FUNHE</name>